<name>A0A085MGM8_9BILA</name>
<organism evidence="1 2">
    <name type="scientific">Trichuris suis</name>
    <name type="common">pig whipworm</name>
    <dbReference type="NCBI Taxonomy" id="68888"/>
    <lineage>
        <taxon>Eukaryota</taxon>
        <taxon>Metazoa</taxon>
        <taxon>Ecdysozoa</taxon>
        <taxon>Nematoda</taxon>
        <taxon>Enoplea</taxon>
        <taxon>Dorylaimia</taxon>
        <taxon>Trichinellida</taxon>
        <taxon>Trichuridae</taxon>
        <taxon>Trichuris</taxon>
    </lineage>
</organism>
<protein>
    <submittedName>
        <fullName evidence="1">Uncharacterized protein</fullName>
    </submittedName>
</protein>
<evidence type="ECO:0000313" key="2">
    <source>
        <dbReference type="Proteomes" id="UP000030764"/>
    </source>
</evidence>
<dbReference type="Proteomes" id="UP000030764">
    <property type="component" value="Unassembled WGS sequence"/>
</dbReference>
<accession>A0A085MGM8</accession>
<sequence length="86" mass="9405">MEAEVACRFGSSASGWKSFDPSSQSPIEFALSDRVCEFLPDVFLYLFSLHEAADSIAPLSDDLMRAGKFCGQLTSGLFATVLELYL</sequence>
<dbReference type="AlphaFoldDB" id="A0A085MGM8"/>
<keyword evidence="2" id="KW-1185">Reference proteome</keyword>
<dbReference type="EMBL" id="KL363194">
    <property type="protein sequence ID" value="KFD56374.1"/>
    <property type="molecule type" value="Genomic_DNA"/>
</dbReference>
<reference evidence="1 2" key="1">
    <citation type="journal article" date="2014" name="Nat. Genet.">
        <title>Genome and transcriptome of the porcine whipworm Trichuris suis.</title>
        <authorList>
            <person name="Jex A.R."/>
            <person name="Nejsum P."/>
            <person name="Schwarz E.M."/>
            <person name="Hu L."/>
            <person name="Young N.D."/>
            <person name="Hall R.S."/>
            <person name="Korhonen P.K."/>
            <person name="Liao S."/>
            <person name="Thamsborg S."/>
            <person name="Xia J."/>
            <person name="Xu P."/>
            <person name="Wang S."/>
            <person name="Scheerlinck J.P."/>
            <person name="Hofmann A."/>
            <person name="Sternberg P.W."/>
            <person name="Wang J."/>
            <person name="Gasser R.B."/>
        </authorList>
    </citation>
    <scope>NUCLEOTIDE SEQUENCE [LARGE SCALE GENOMIC DNA]</scope>
    <source>
        <strain evidence="1">DCEP-RM93M</strain>
    </source>
</reference>
<proteinExistence type="predicted"/>
<evidence type="ECO:0000313" key="1">
    <source>
        <dbReference type="EMBL" id="KFD56374.1"/>
    </source>
</evidence>
<gene>
    <name evidence="1" type="ORF">M513_02829</name>
</gene>